<dbReference type="HAMAP" id="MF_03110">
    <property type="entry name" value="Endonuc_su_Slx4"/>
    <property type="match status" value="1"/>
</dbReference>
<gene>
    <name evidence="9" type="primary">SLX4</name>
    <name evidence="11" type="ORF">BJX67DRAFT_73837</name>
</gene>
<accession>A0ABR4LTY2</accession>
<feature type="compositionally biased region" description="Basic and acidic residues" evidence="10">
    <location>
        <begin position="63"/>
        <end position="74"/>
    </location>
</feature>
<feature type="region of interest" description="Disordered" evidence="10">
    <location>
        <begin position="476"/>
        <end position="532"/>
    </location>
</feature>
<feature type="compositionally biased region" description="Polar residues" evidence="10">
    <location>
        <begin position="591"/>
        <end position="602"/>
    </location>
</feature>
<feature type="compositionally biased region" description="Polar residues" evidence="10">
    <location>
        <begin position="507"/>
        <end position="526"/>
    </location>
</feature>
<comment type="caution">
    <text evidence="11">The sequence shown here is derived from an EMBL/GenBank/DDBJ whole genome shotgun (WGS) entry which is preliminary data.</text>
</comment>
<organism evidence="11 12">
    <name type="scientific">Aspergillus lucknowensis</name>
    <dbReference type="NCBI Taxonomy" id="176173"/>
    <lineage>
        <taxon>Eukaryota</taxon>
        <taxon>Fungi</taxon>
        <taxon>Dikarya</taxon>
        <taxon>Ascomycota</taxon>
        <taxon>Pezizomycotina</taxon>
        <taxon>Eurotiomycetes</taxon>
        <taxon>Eurotiomycetidae</taxon>
        <taxon>Eurotiales</taxon>
        <taxon>Aspergillaceae</taxon>
        <taxon>Aspergillus</taxon>
        <taxon>Aspergillus subgen. Nidulantes</taxon>
    </lineage>
</organism>
<comment type="subunit">
    <text evidence="9">Forms a heterodimer with SLX1.</text>
</comment>
<feature type="compositionally biased region" description="Acidic residues" evidence="10">
    <location>
        <begin position="661"/>
        <end position="672"/>
    </location>
</feature>
<keyword evidence="3 9" id="KW-0597">Phosphoprotein</keyword>
<comment type="similarity">
    <text evidence="2 9">Belongs to the SLX4 family.</text>
</comment>
<evidence type="ECO:0000256" key="8">
    <source>
        <dbReference type="ARBA" id="ARBA00029496"/>
    </source>
</evidence>
<evidence type="ECO:0000256" key="3">
    <source>
        <dbReference type="ARBA" id="ARBA00022553"/>
    </source>
</evidence>
<feature type="compositionally biased region" description="Low complexity" evidence="10">
    <location>
        <begin position="673"/>
        <end position="683"/>
    </location>
</feature>
<evidence type="ECO:0000313" key="12">
    <source>
        <dbReference type="Proteomes" id="UP001610432"/>
    </source>
</evidence>
<comment type="PTM">
    <text evidence="9">Phosphorylated in response to DNA damage.</text>
</comment>
<dbReference type="RefSeq" id="XP_070886987.1">
    <property type="nucleotide sequence ID" value="XM_071035367.1"/>
</dbReference>
<evidence type="ECO:0000256" key="5">
    <source>
        <dbReference type="ARBA" id="ARBA00023172"/>
    </source>
</evidence>
<feature type="compositionally biased region" description="Basic and acidic residues" evidence="10">
    <location>
        <begin position="178"/>
        <end position="194"/>
    </location>
</feature>
<feature type="region of interest" description="Disordered" evidence="10">
    <location>
        <begin position="412"/>
        <end position="431"/>
    </location>
</feature>
<feature type="region of interest" description="Disordered" evidence="10">
    <location>
        <begin position="1"/>
        <end position="197"/>
    </location>
</feature>
<feature type="region of interest" description="Disordered" evidence="10">
    <location>
        <begin position="278"/>
        <end position="312"/>
    </location>
</feature>
<feature type="region of interest" description="Disordered" evidence="10">
    <location>
        <begin position="579"/>
        <end position="723"/>
    </location>
</feature>
<evidence type="ECO:0000256" key="1">
    <source>
        <dbReference type="ARBA" id="ARBA00004123"/>
    </source>
</evidence>
<keyword evidence="7 9" id="KW-0539">Nucleus</keyword>
<feature type="compositionally biased region" description="Polar residues" evidence="10">
    <location>
        <begin position="83"/>
        <end position="94"/>
    </location>
</feature>
<keyword evidence="12" id="KW-1185">Reference proteome</keyword>
<dbReference type="InterPro" id="IPR018574">
    <property type="entry name" value="Structure-sp_endonuc_su_Slx4"/>
</dbReference>
<dbReference type="Proteomes" id="UP001610432">
    <property type="component" value="Unassembled WGS sequence"/>
</dbReference>
<evidence type="ECO:0000256" key="4">
    <source>
        <dbReference type="ARBA" id="ARBA00022763"/>
    </source>
</evidence>
<feature type="compositionally biased region" description="Low complexity" evidence="10">
    <location>
        <begin position="37"/>
        <end position="57"/>
    </location>
</feature>
<feature type="compositionally biased region" description="Polar residues" evidence="10">
    <location>
        <begin position="695"/>
        <end position="713"/>
    </location>
</feature>
<evidence type="ECO:0000256" key="10">
    <source>
        <dbReference type="SAM" id="MobiDB-lite"/>
    </source>
</evidence>
<name>A0ABR4LTY2_9EURO</name>
<evidence type="ECO:0000256" key="6">
    <source>
        <dbReference type="ARBA" id="ARBA00023204"/>
    </source>
</evidence>
<dbReference type="InterPro" id="IPR027784">
    <property type="entry name" value="Slx4_ascomycetes"/>
</dbReference>
<evidence type="ECO:0000256" key="2">
    <source>
        <dbReference type="ARBA" id="ARBA00006661"/>
    </source>
</evidence>
<evidence type="ECO:0000256" key="7">
    <source>
        <dbReference type="ARBA" id="ARBA00023242"/>
    </source>
</evidence>
<proteinExistence type="inferred from homology"/>
<keyword evidence="4 9" id="KW-0227">DNA damage</keyword>
<feature type="compositionally biased region" description="Polar residues" evidence="10">
    <location>
        <begin position="610"/>
        <end position="619"/>
    </location>
</feature>
<feature type="compositionally biased region" description="Basic and acidic residues" evidence="10">
    <location>
        <begin position="490"/>
        <end position="500"/>
    </location>
</feature>
<comment type="function">
    <text evidence="9">Regulatory subunit of the SLX1-SLX4 structure-specific endonuclease that resolves DNA secondary structures generated during DNA repair and recombination. Has endonuclease activity towards branched DNA substrates, introducing single-strand cuts in duplex DNA close to junctions with ss-DNA.</text>
</comment>
<dbReference type="Pfam" id="PF09494">
    <property type="entry name" value="Slx4"/>
    <property type="match status" value="1"/>
</dbReference>
<dbReference type="GeneID" id="98150439"/>
<dbReference type="EMBL" id="JBFXLQ010000016">
    <property type="protein sequence ID" value="KAL2868008.1"/>
    <property type="molecule type" value="Genomic_DNA"/>
</dbReference>
<keyword evidence="6 9" id="KW-0234">DNA repair</keyword>
<sequence>MHSDLVVLSSSPGRNATCAPPPSFGTTEKPLQVSAHSSSSSPVPSPSELLRPPSRSRFFACSDHNRSEPEDGIKKGTFAGKTATGNSKTTNLETTQKRRGRKPKTAPLTTLCDLDFAAVENENPPTKPKRTRKKRDDVGTEGKLRDKKISGRVEKTGSSRLMEAGAKPVDGPPTPEPTRQRSAGEQDIHGHEADDLQLEPALKRRLDWTPTKDLAISAASLDGGDGAEGARGGLGALLSSYEYDISYAISDRPRVLADNVPTKRRRIELVESKFLPLKPKPSSNDIDSNSDKDARPPATSKPNKKPKPRAKRLTTLTARVTASYLRDHAEILESADGDVLDKPKALTDMVVKTCRTKKKADIDSGFKVPRTIVLSPEAAVKSLDNQDLIFGTCSQLQQEDSPILPRAIQVTHQESEEEMPPICSLRPGSSRVRAPSATVSRLTAPGSMWSVAARDSDGLLKDVEVVELIDTPEAPKTITLPHEDDNEQGAEQRETNETVSERGIQAAETSFSDGSLRNKQLPASNTRVDEPRACSTRRMPNYLRWKDTTLAREIKRNGLKAIKSRKKMIEVLEKCWAAKHGPSGKDKDVTASAQNTTMSAPQKSEKQSRKLQPTSQINKPQPKPTDPQLTKKSDESAKTPDADHTASDKHTQPTSTRSFIDVEEIRDSEDESLPSPSRLQSQLFNLPRGARHELPTSTIASSPSGREQTTPLTAASKHAGSLPELGDQITKAVRAQPRQGQAGPSSRPSWLEKILMYDPIYLEDFTAWLNTGGLGLVDEDREVGAVFVRQWCESKGICCCYKSNYLPKKKTKKKGGHN</sequence>
<keyword evidence="5 9" id="KW-0233">DNA recombination</keyword>
<reference evidence="11 12" key="1">
    <citation type="submission" date="2024-07" db="EMBL/GenBank/DDBJ databases">
        <title>Section-level genome sequencing and comparative genomics of Aspergillus sections Usti and Cavernicolus.</title>
        <authorList>
            <consortium name="Lawrence Berkeley National Laboratory"/>
            <person name="Nybo J.L."/>
            <person name="Vesth T.C."/>
            <person name="Theobald S."/>
            <person name="Frisvad J.C."/>
            <person name="Larsen T.O."/>
            <person name="Kjaerboelling I."/>
            <person name="Rothschild-Mancinelli K."/>
            <person name="Lyhne E.K."/>
            <person name="Kogle M.E."/>
            <person name="Barry K."/>
            <person name="Clum A."/>
            <person name="Na H."/>
            <person name="Ledsgaard L."/>
            <person name="Lin J."/>
            <person name="Lipzen A."/>
            <person name="Kuo A."/>
            <person name="Riley R."/>
            <person name="Mondo S."/>
            <person name="Labutti K."/>
            <person name="Haridas S."/>
            <person name="Pangalinan J."/>
            <person name="Salamov A.A."/>
            <person name="Simmons B.A."/>
            <person name="Magnuson J.K."/>
            <person name="Chen J."/>
            <person name="Drula E."/>
            <person name="Henrissat B."/>
            <person name="Wiebenga A."/>
            <person name="Lubbers R.J."/>
            <person name="Gomes A.C."/>
            <person name="Macurrencykelacurrency M.R."/>
            <person name="Stajich J."/>
            <person name="Grigoriev I.V."/>
            <person name="Mortensen U.H."/>
            <person name="De Vries R.P."/>
            <person name="Baker S.E."/>
            <person name="Andersen M.R."/>
        </authorList>
    </citation>
    <scope>NUCLEOTIDE SEQUENCE [LARGE SCALE GENOMIC DNA]</scope>
    <source>
        <strain evidence="11 12">CBS 449.75</strain>
    </source>
</reference>
<evidence type="ECO:0000256" key="9">
    <source>
        <dbReference type="HAMAP-Rule" id="MF_03110"/>
    </source>
</evidence>
<evidence type="ECO:0000313" key="11">
    <source>
        <dbReference type="EMBL" id="KAL2868008.1"/>
    </source>
</evidence>
<comment type="subcellular location">
    <subcellularLocation>
        <location evidence="1 9">Nucleus</location>
    </subcellularLocation>
</comment>
<protein>
    <recommendedName>
        <fullName evidence="8 9">Structure-specific endonuclease subunit SLX4</fullName>
    </recommendedName>
</protein>
<feature type="compositionally biased region" description="Basic and acidic residues" evidence="10">
    <location>
        <begin position="629"/>
        <end position="651"/>
    </location>
</feature>
<feature type="compositionally biased region" description="Basic residues" evidence="10">
    <location>
        <begin position="302"/>
        <end position="312"/>
    </location>
</feature>
<feature type="compositionally biased region" description="Basic and acidic residues" evidence="10">
    <location>
        <begin position="134"/>
        <end position="157"/>
    </location>
</feature>